<comment type="caution">
    <text evidence="2">The sequence shown here is derived from an EMBL/GenBank/DDBJ whole genome shotgun (WGS) entry which is preliminary data.</text>
</comment>
<dbReference type="GeneID" id="62168673"/>
<sequence length="85" mass="9158">MSSHSSSQRPRYRSLDGDYSDDDEFMVGPPMTGITVPPHLKIIHIPPNNDDAHTPKGLPKPGCGTSMAIAATQLATWISTPVFVV</sequence>
<gene>
    <name evidence="2" type="ORF">CkaCkLH20_12887</name>
</gene>
<name>A0A9P6LEM7_9PEZI</name>
<dbReference type="AlphaFoldDB" id="A0A9P6LEM7"/>
<dbReference type="OrthoDB" id="4840332at2759"/>
<organism evidence="2 3">
    <name type="scientific">Colletotrichum karsti</name>
    <dbReference type="NCBI Taxonomy" id="1095194"/>
    <lineage>
        <taxon>Eukaryota</taxon>
        <taxon>Fungi</taxon>
        <taxon>Dikarya</taxon>
        <taxon>Ascomycota</taxon>
        <taxon>Pezizomycotina</taxon>
        <taxon>Sordariomycetes</taxon>
        <taxon>Hypocreomycetidae</taxon>
        <taxon>Glomerellales</taxon>
        <taxon>Glomerellaceae</taxon>
        <taxon>Colletotrichum</taxon>
        <taxon>Colletotrichum boninense species complex</taxon>
    </lineage>
</organism>
<dbReference type="Proteomes" id="UP000781932">
    <property type="component" value="Unassembled WGS sequence"/>
</dbReference>
<reference evidence="2" key="2">
    <citation type="submission" date="2020-11" db="EMBL/GenBank/DDBJ databases">
        <title>Whole genome sequencing of Colletotrichum sp.</title>
        <authorList>
            <person name="Li H."/>
        </authorList>
    </citation>
    <scope>NUCLEOTIDE SEQUENCE</scope>
    <source>
        <strain evidence="2">CkLH20</strain>
    </source>
</reference>
<evidence type="ECO:0000313" key="3">
    <source>
        <dbReference type="Proteomes" id="UP000781932"/>
    </source>
</evidence>
<evidence type="ECO:0000256" key="1">
    <source>
        <dbReference type="SAM" id="MobiDB-lite"/>
    </source>
</evidence>
<evidence type="ECO:0000313" key="2">
    <source>
        <dbReference type="EMBL" id="KAF9869700.1"/>
    </source>
</evidence>
<dbReference type="RefSeq" id="XP_038739161.1">
    <property type="nucleotide sequence ID" value="XM_038895599.1"/>
</dbReference>
<proteinExistence type="predicted"/>
<reference evidence="2" key="1">
    <citation type="submission" date="2020-03" db="EMBL/GenBank/DDBJ databases">
        <authorList>
            <person name="He L."/>
        </authorList>
    </citation>
    <scope>NUCLEOTIDE SEQUENCE</scope>
    <source>
        <strain evidence="2">CkLH20</strain>
    </source>
</reference>
<keyword evidence="3" id="KW-1185">Reference proteome</keyword>
<protein>
    <submittedName>
        <fullName evidence="2">Uncharacterized protein</fullName>
    </submittedName>
</protein>
<accession>A0A9P6LEM7</accession>
<feature type="region of interest" description="Disordered" evidence="1">
    <location>
        <begin position="1"/>
        <end position="31"/>
    </location>
</feature>
<dbReference type="EMBL" id="JAATWM020000066">
    <property type="protein sequence ID" value="KAF9869700.1"/>
    <property type="molecule type" value="Genomic_DNA"/>
</dbReference>